<evidence type="ECO:0000256" key="6">
    <source>
        <dbReference type="ARBA" id="ARBA00023136"/>
    </source>
</evidence>
<sequence length="450" mass="51820">MYKFYLYLLLLYSYGLSQTINYEDVISQTLENNNNLKLQELNIEASKLDIQKVNGFSYGKLELSHEVMRTNHPGYIFNSKLSSREASFNDFGALDFTGPSAINVIPDNLNNPEPRNNFSTKITYDIPLFTGFKLSNQEELLKIKNKAELLKLTLDKRALEFEVLKAYNAAVVAKEFIEATKQAKQAVSQFVKSANEFYNESLVTKIDTKQAKVQELKVQSKVTQAQNKFDIAIAYLRFLSSNEKLSNVKSLKLFRLNNNQELKSLYKEAIENRVDLKMLDISKDAMEKNVDLNKSSFYPNLYSHLEYGLNDDTLNFSSSKDYYMGLLGLKYTIFDTSRDADLQKSKIELNKTKLNLNQLQNAIKLELEKAFLNLKAKEKIHLEKIEAKELSFEVLEQSKLMYKNQLISMTELLKQEASYRENEAELIMANYEKSIAQARLKLALGKSLRD</sequence>
<dbReference type="InterPro" id="IPR003423">
    <property type="entry name" value="OMP_efflux"/>
</dbReference>
<evidence type="ECO:0000256" key="1">
    <source>
        <dbReference type="ARBA" id="ARBA00004442"/>
    </source>
</evidence>
<keyword evidence="5" id="KW-0812">Transmembrane</keyword>
<evidence type="ECO:0000256" key="2">
    <source>
        <dbReference type="ARBA" id="ARBA00007613"/>
    </source>
</evidence>
<keyword evidence="10" id="KW-1185">Reference proteome</keyword>
<name>A0A5R8XZG8_9BACT</name>
<dbReference type="AlphaFoldDB" id="A0A5R8XZG8"/>
<gene>
    <name evidence="9" type="ORF">FDK22_09310</name>
</gene>
<dbReference type="GO" id="GO:0015288">
    <property type="term" value="F:porin activity"/>
    <property type="evidence" value="ECO:0007669"/>
    <property type="project" value="TreeGrafter"/>
</dbReference>
<feature type="coiled-coil region" evidence="8">
    <location>
        <begin position="342"/>
        <end position="369"/>
    </location>
</feature>
<dbReference type="GO" id="GO:0015562">
    <property type="term" value="F:efflux transmembrane transporter activity"/>
    <property type="evidence" value="ECO:0007669"/>
    <property type="project" value="InterPro"/>
</dbReference>
<keyword evidence="8" id="KW-0175">Coiled coil</keyword>
<dbReference type="OrthoDB" id="5372171at2"/>
<evidence type="ECO:0000313" key="9">
    <source>
        <dbReference type="EMBL" id="TLP37514.1"/>
    </source>
</evidence>
<dbReference type="PANTHER" id="PTHR30026">
    <property type="entry name" value="OUTER MEMBRANE PROTEIN TOLC"/>
    <property type="match status" value="1"/>
</dbReference>
<evidence type="ECO:0000313" key="10">
    <source>
        <dbReference type="Proteomes" id="UP000308901"/>
    </source>
</evidence>
<evidence type="ECO:0000256" key="7">
    <source>
        <dbReference type="ARBA" id="ARBA00023237"/>
    </source>
</evidence>
<dbReference type="SUPFAM" id="SSF56954">
    <property type="entry name" value="Outer membrane efflux proteins (OEP)"/>
    <property type="match status" value="1"/>
</dbReference>
<protein>
    <submittedName>
        <fullName evidence="9">TolC family protein</fullName>
    </submittedName>
</protein>
<dbReference type="GO" id="GO:1990281">
    <property type="term" value="C:efflux pump complex"/>
    <property type="evidence" value="ECO:0007669"/>
    <property type="project" value="TreeGrafter"/>
</dbReference>
<dbReference type="Pfam" id="PF02321">
    <property type="entry name" value="OEP"/>
    <property type="match status" value="1"/>
</dbReference>
<comment type="caution">
    <text evidence="9">The sequence shown here is derived from an EMBL/GenBank/DDBJ whole genome shotgun (WGS) entry which is preliminary data.</text>
</comment>
<organism evidence="9 10">
    <name type="scientific">Arcobacter arenosus</name>
    <dbReference type="NCBI Taxonomy" id="2576037"/>
    <lineage>
        <taxon>Bacteria</taxon>
        <taxon>Pseudomonadati</taxon>
        <taxon>Campylobacterota</taxon>
        <taxon>Epsilonproteobacteria</taxon>
        <taxon>Campylobacterales</taxon>
        <taxon>Arcobacteraceae</taxon>
        <taxon>Arcobacter</taxon>
    </lineage>
</organism>
<keyword evidence="3" id="KW-0813">Transport</keyword>
<keyword evidence="6" id="KW-0472">Membrane</keyword>
<dbReference type="GO" id="GO:0009279">
    <property type="term" value="C:cell outer membrane"/>
    <property type="evidence" value="ECO:0007669"/>
    <property type="project" value="UniProtKB-SubCell"/>
</dbReference>
<evidence type="ECO:0000256" key="3">
    <source>
        <dbReference type="ARBA" id="ARBA00022448"/>
    </source>
</evidence>
<dbReference type="PANTHER" id="PTHR30026:SF20">
    <property type="entry name" value="OUTER MEMBRANE PROTEIN TOLC"/>
    <property type="match status" value="1"/>
</dbReference>
<evidence type="ECO:0000256" key="5">
    <source>
        <dbReference type="ARBA" id="ARBA00022692"/>
    </source>
</evidence>
<comment type="subcellular location">
    <subcellularLocation>
        <location evidence="1">Cell outer membrane</location>
    </subcellularLocation>
</comment>
<comment type="similarity">
    <text evidence="2">Belongs to the outer membrane factor (OMF) (TC 1.B.17) family.</text>
</comment>
<reference evidence="9 10" key="1">
    <citation type="submission" date="2019-05" db="EMBL/GenBank/DDBJ databases">
        <title>Arcobacter sp. nov., isolated from sea sediment.</title>
        <authorList>
            <person name="Kim W."/>
        </authorList>
    </citation>
    <scope>NUCLEOTIDE SEQUENCE [LARGE SCALE GENOMIC DNA]</scope>
    <source>
        <strain evidence="9 10">CAU 1517</strain>
    </source>
</reference>
<accession>A0A5R8XZG8</accession>
<dbReference type="EMBL" id="VANU01000004">
    <property type="protein sequence ID" value="TLP37514.1"/>
    <property type="molecule type" value="Genomic_DNA"/>
</dbReference>
<dbReference type="Proteomes" id="UP000308901">
    <property type="component" value="Unassembled WGS sequence"/>
</dbReference>
<evidence type="ECO:0000256" key="4">
    <source>
        <dbReference type="ARBA" id="ARBA00022452"/>
    </source>
</evidence>
<dbReference type="RefSeq" id="WP_138152659.1">
    <property type="nucleotide sequence ID" value="NZ_VANU01000004.1"/>
</dbReference>
<keyword evidence="7" id="KW-0998">Cell outer membrane</keyword>
<dbReference type="InterPro" id="IPR051906">
    <property type="entry name" value="TolC-like"/>
</dbReference>
<proteinExistence type="inferred from homology"/>
<evidence type="ECO:0000256" key="8">
    <source>
        <dbReference type="SAM" id="Coils"/>
    </source>
</evidence>
<dbReference type="Gene3D" id="1.20.1600.10">
    <property type="entry name" value="Outer membrane efflux proteins (OEP)"/>
    <property type="match status" value="1"/>
</dbReference>
<keyword evidence="4" id="KW-1134">Transmembrane beta strand</keyword>